<organism evidence="2 3">
    <name type="scientific">Drechslerella dactyloides</name>
    <name type="common">Nematode-trapping fungus</name>
    <name type="synonym">Arthrobotrys dactyloides</name>
    <dbReference type="NCBI Taxonomy" id="74499"/>
    <lineage>
        <taxon>Eukaryota</taxon>
        <taxon>Fungi</taxon>
        <taxon>Dikarya</taxon>
        <taxon>Ascomycota</taxon>
        <taxon>Pezizomycotina</taxon>
        <taxon>Orbiliomycetes</taxon>
        <taxon>Orbiliales</taxon>
        <taxon>Orbiliaceae</taxon>
        <taxon>Drechslerella</taxon>
    </lineage>
</organism>
<evidence type="ECO:0008006" key="4">
    <source>
        <dbReference type="Google" id="ProtNLM"/>
    </source>
</evidence>
<feature type="region of interest" description="Disordered" evidence="1">
    <location>
        <begin position="148"/>
        <end position="167"/>
    </location>
</feature>
<accession>A0AAD6NGF0</accession>
<proteinExistence type="predicted"/>
<sequence length="1081" mass="121075">MASIGAVLTITQCSGAGRQKRQYKRKSDWDDIKEYVIAEVKKGRPQLSILADLNRRGVPIKIHQFKRLLKELNISNRNIRQRHRKHIFETEKLARRKGKCIRGWRFGDSGQRVKQSQLDRILQSDGKEFQDIASSPGMLQPSPMSIMDDSPAATPAAQPAGRTLSPRESFDNLTGLECREPVLECPDLDTNLPRIDDPSNSTFSDHNAVPSRTITQTSQPHPDANEIHESIFEKYFPKMSPESQVSFTNDKVVLEHFQTLQGFSDGPESNIEVLFIDVDIFEDLVEDLLPYLWCIPALQDGAAIVSKAAEYFEADELNAVLSLLQQRALVISEPFRSDLLGWIQAFAESAIRFTHEFNKMSSDDRFSQYEREQVAHSVSRNHTNPSLISRWAESLFPDGQPGCTPPEPWVSRKLKLQLNYADIAGDVKIPDVVACVLEAFSFLNDEAPEYQLVDPEYTRWYGPAPESDAPEVEASKLTCTMDDLLHIHRLSVKLFNLLDVDNSSIWHIMKLIFASMPLIVKYFGRPVVKKLVLFQLCRDLHIQKPFSVWLDTFYNIAEVYTRKHAISDAIRIAVWCDSLRERISCKPDCNALGERSDGGCLCSKDLTVPALKVTALTLPLDYCAGHVEESAILSSLSRKLQGSSPARPSRRVLASLVPSQPLIFDTVLAAMRVQIQIDRPNVALQIANFLEEAIAVVLCCVSRPADENNGRSDRIELNNAMQYRLTKCCLDFLRLKADAYAKQHKYLESIQQTQMAMQIFPIVARIVRCNPLISYVESDPTAGFIELATDLMTKRGLVRYVEPVLEKLYDMFLKAAFGATLIAVVSAAVLPARNTDVALEDIPGDWGDGGIFWQNNLNTTEEDVEALSNAWTKLKLRFPITIFNKTSDMIYISINGIISLDKPVASVPTTPEQPLPVDPLTCSGSNSGVGCIPGTSILPFWRALSLRPRGDRTDVEGGYTKPHSGLPMPHYHLYWSVCETGVPTGDGGRKICGNASRYIGVVLGKDEPGIIRVFYPLIRGITGYQKGVIGIQSYPDYLSIPVSEVFDPEKNIIKDKCPEVVFDTVARKVTVNRESWCAYDD</sequence>
<protein>
    <recommendedName>
        <fullName evidence="4">Clr5 domain-containing protein</fullName>
    </recommendedName>
</protein>
<gene>
    <name evidence="2" type="ORF">Dda_8239</name>
</gene>
<feature type="compositionally biased region" description="Polar residues" evidence="1">
    <location>
        <begin position="198"/>
        <end position="220"/>
    </location>
</feature>
<evidence type="ECO:0000313" key="3">
    <source>
        <dbReference type="Proteomes" id="UP001221413"/>
    </source>
</evidence>
<evidence type="ECO:0000256" key="1">
    <source>
        <dbReference type="SAM" id="MobiDB-lite"/>
    </source>
</evidence>
<dbReference type="EMBL" id="JAQGDS010000011">
    <property type="protein sequence ID" value="KAJ6257350.1"/>
    <property type="molecule type" value="Genomic_DNA"/>
</dbReference>
<comment type="caution">
    <text evidence="2">The sequence shown here is derived from an EMBL/GenBank/DDBJ whole genome shotgun (WGS) entry which is preliminary data.</text>
</comment>
<keyword evidence="3" id="KW-1185">Reference proteome</keyword>
<name>A0AAD6NGF0_DREDA</name>
<feature type="region of interest" description="Disordered" evidence="1">
    <location>
        <begin position="189"/>
        <end position="223"/>
    </location>
</feature>
<reference evidence="2" key="1">
    <citation type="submission" date="2023-01" db="EMBL/GenBank/DDBJ databases">
        <title>The chitinases involved in constricting ring structure development in the nematode-trapping fungus Drechslerella dactyloides.</title>
        <authorList>
            <person name="Wang R."/>
            <person name="Zhang L."/>
            <person name="Tang P."/>
            <person name="Li S."/>
            <person name="Liang L."/>
        </authorList>
    </citation>
    <scope>NUCLEOTIDE SEQUENCE</scope>
    <source>
        <strain evidence="2">YMF1.00031</strain>
    </source>
</reference>
<dbReference type="Proteomes" id="UP001221413">
    <property type="component" value="Unassembled WGS sequence"/>
</dbReference>
<dbReference type="AlphaFoldDB" id="A0AAD6NGF0"/>
<evidence type="ECO:0000313" key="2">
    <source>
        <dbReference type="EMBL" id="KAJ6257350.1"/>
    </source>
</evidence>